<reference evidence="1 2" key="1">
    <citation type="journal article" date="2009" name="Stand. Genomic Sci.">
        <title>Complete genome sequence of Pedobacter heparinus type strain (HIM 762-3).</title>
        <authorList>
            <person name="Han C."/>
            <person name="Spring S."/>
            <person name="Lapidus A."/>
            <person name="Del Rio T.G."/>
            <person name="Tice H."/>
            <person name="Copeland A."/>
            <person name="Cheng J.F."/>
            <person name="Lucas S."/>
            <person name="Chen F."/>
            <person name="Nolan M."/>
            <person name="Bruce D."/>
            <person name="Goodwin L."/>
            <person name="Pitluck S."/>
            <person name="Ivanova N."/>
            <person name="Mavromatis K."/>
            <person name="Mikhailova N."/>
            <person name="Pati A."/>
            <person name="Chen A."/>
            <person name="Palaniappan K."/>
            <person name="Land M."/>
            <person name="Hauser L."/>
            <person name="Chang Y.J."/>
            <person name="Jeffries C.C."/>
            <person name="Saunders E."/>
            <person name="Chertkov O."/>
            <person name="Brettin T."/>
            <person name="Goker M."/>
            <person name="Rohde M."/>
            <person name="Bristow J."/>
            <person name="Eisen J.A."/>
            <person name="Markowitz V."/>
            <person name="Hugenholtz P."/>
            <person name="Kyrpides N.C."/>
            <person name="Klenk H.P."/>
            <person name="Detter J.C."/>
        </authorList>
    </citation>
    <scope>NUCLEOTIDE SEQUENCE [LARGE SCALE GENOMIC DNA]</scope>
    <source>
        <strain evidence="2">ATCC 13125 / DSM 2366 / CIP 104194 / JCM 7457 / NBRC 12017 / NCIMB 9290 / NRRL B-14731 / HIM 762-3</strain>
    </source>
</reference>
<dbReference type="KEGG" id="phe:Phep_1754"/>
<dbReference type="STRING" id="485917.Phep_1754"/>
<evidence type="ECO:0000313" key="2">
    <source>
        <dbReference type="Proteomes" id="UP000000852"/>
    </source>
</evidence>
<dbReference type="HOGENOM" id="CLU_3120880_0_0_10"/>
<accession>C6XV97</accession>
<dbReference type="AlphaFoldDB" id="C6XV97"/>
<dbReference type="EMBL" id="CP001681">
    <property type="protein sequence ID" value="ACU03963.1"/>
    <property type="molecule type" value="Genomic_DNA"/>
</dbReference>
<gene>
    <name evidence="1" type="ordered locus">Phep_1754</name>
</gene>
<dbReference type="Proteomes" id="UP000000852">
    <property type="component" value="Chromosome"/>
</dbReference>
<evidence type="ECO:0000313" key="1">
    <source>
        <dbReference type="EMBL" id="ACU03963.1"/>
    </source>
</evidence>
<dbReference type="RefSeq" id="WP_015807577.1">
    <property type="nucleotide sequence ID" value="NC_013061.1"/>
</dbReference>
<sequence length="50" mass="5737">MKIKELNKKNIPNVAVDSTLDKYRNHPAFQSKVDKANDMLRTVGLPKLKK</sequence>
<protein>
    <submittedName>
        <fullName evidence="1">Uncharacterized protein</fullName>
    </submittedName>
</protein>
<organism evidence="1 2">
    <name type="scientific">Pedobacter heparinus (strain ATCC 13125 / DSM 2366 / CIP 104194 / JCM 7457 / NBRC 12017 / NCIMB 9290 / NRRL B-14731 / HIM 762-3)</name>
    <dbReference type="NCBI Taxonomy" id="485917"/>
    <lineage>
        <taxon>Bacteria</taxon>
        <taxon>Pseudomonadati</taxon>
        <taxon>Bacteroidota</taxon>
        <taxon>Sphingobacteriia</taxon>
        <taxon>Sphingobacteriales</taxon>
        <taxon>Sphingobacteriaceae</taxon>
        <taxon>Pedobacter</taxon>
    </lineage>
</organism>
<keyword evidence="2" id="KW-1185">Reference proteome</keyword>
<proteinExistence type="predicted"/>
<name>C6XV97_PEDHD</name>